<sequence>MSKYSIFTEADRILKHVLLRDSKLQLPASFHAAAEKVNFVGEDDQPFVLTPLKITESSAALNALVATAASAVATERYGVPYQDIEVNTDAATLFLESVLLPTIGGTVFFENKQMIPELSKMDLNNMRKPIRRLTSNIYRTKDGRWYHLHGSMNATPTMEMLGVQDADVSIEEAIQIYAEKVAQWDSEEIEKVANDKFKQAGVICYEPEEFLSSEHGKIISNEPLWTTTRLSAPRKPWPEAKDPKACSPLAGIRVIDFSRAIAAPAVCKFLSVLGAEVLRVSCNKLPEMPLCMPDLQTGKRDTNIDLKTEEGRNLFAELVKGADILVDGYRPGALARIGFNSQSLRELNPSLIYMRENCYGFKGPLAYRSGWQQISDCLVGISHLQGRFLGLGEAVVPLLPNSDYQTGLVGAVAAIQALLQRTKENITFDIDISLTQYNIWYYRLGLYSEEQQTALRSRDLQFKPRHYDDIIELIRITHASLVRVRPEIFQRPEYYWSMSAKEYGIDDEFKILAPAFKLSRSTIEYKVPTGRRGRSKAEWVN</sequence>
<dbReference type="SUPFAM" id="SSF89796">
    <property type="entry name" value="CoA-transferase family III (CaiB/BaiF)"/>
    <property type="match status" value="2"/>
</dbReference>
<dbReference type="InterPro" id="IPR003673">
    <property type="entry name" value="CoA-Trfase_fam_III"/>
</dbReference>
<protein>
    <submittedName>
        <fullName evidence="2">Acyl transferase carnitine dehydratase</fullName>
    </submittedName>
</protein>
<evidence type="ECO:0000256" key="1">
    <source>
        <dbReference type="ARBA" id="ARBA00008383"/>
    </source>
</evidence>
<reference evidence="2" key="2">
    <citation type="submission" date="2020-02" db="EMBL/GenBank/DDBJ databases">
        <title>Identification and distribution of gene clusters putatively required for synthesis of sphingolipid metabolism inhibitors in phylogenetically diverse species of the filamentous fungus Fusarium.</title>
        <authorList>
            <person name="Kim H.-S."/>
            <person name="Busman M."/>
            <person name="Brown D.W."/>
            <person name="Divon H."/>
            <person name="Uhlig S."/>
            <person name="Proctor R.H."/>
        </authorList>
    </citation>
    <scope>NUCLEOTIDE SEQUENCE</scope>
    <source>
        <strain evidence="2">NRRL 25174</strain>
    </source>
</reference>
<dbReference type="GO" id="GO:0016740">
    <property type="term" value="F:transferase activity"/>
    <property type="evidence" value="ECO:0007669"/>
    <property type="project" value="UniProtKB-KW"/>
</dbReference>
<dbReference type="OrthoDB" id="2308815at2759"/>
<dbReference type="Gene3D" id="3.40.50.10540">
    <property type="entry name" value="Crotonobetainyl-coa:carnitine coa-transferase, domain 1"/>
    <property type="match status" value="1"/>
</dbReference>
<keyword evidence="2" id="KW-0808">Transferase</keyword>
<dbReference type="EMBL" id="PVQB02000876">
    <property type="protein sequence ID" value="KAF4333266.1"/>
    <property type="molecule type" value="Genomic_DNA"/>
</dbReference>
<accession>A0A9P5DPN5</accession>
<comment type="similarity">
    <text evidence="1">Belongs to the CoA-transferase III family.</text>
</comment>
<dbReference type="InterPro" id="IPR052985">
    <property type="entry name" value="CoA-trans_III_biosynth/detox"/>
</dbReference>
<dbReference type="InterPro" id="IPR023606">
    <property type="entry name" value="CoA-Trfase_III_dom_1_sf"/>
</dbReference>
<dbReference type="PANTHER" id="PTHR48229">
    <property type="entry name" value="CAIB/BAIF FAMILY ENZYME (AFU_ORTHOLOGUE AFUA_1G05360)-RELATED"/>
    <property type="match status" value="1"/>
</dbReference>
<organism evidence="2 3">
    <name type="scientific">Fusarium beomiforme</name>
    <dbReference type="NCBI Taxonomy" id="44412"/>
    <lineage>
        <taxon>Eukaryota</taxon>
        <taxon>Fungi</taxon>
        <taxon>Dikarya</taxon>
        <taxon>Ascomycota</taxon>
        <taxon>Pezizomycotina</taxon>
        <taxon>Sordariomycetes</taxon>
        <taxon>Hypocreomycetidae</taxon>
        <taxon>Hypocreales</taxon>
        <taxon>Nectriaceae</taxon>
        <taxon>Fusarium</taxon>
        <taxon>Fusarium burgessii species complex</taxon>
    </lineage>
</organism>
<dbReference type="Pfam" id="PF02515">
    <property type="entry name" value="CoA_transf_3"/>
    <property type="match status" value="1"/>
</dbReference>
<dbReference type="AlphaFoldDB" id="A0A9P5DPN5"/>
<proteinExistence type="inferred from homology"/>
<reference evidence="2" key="1">
    <citation type="journal article" date="2017" name="Mycologia">
        <title>Fusarium algeriense, sp. nov., a novel toxigenic crown rot pathogen of durum wheat from Algeria is nested in the Fusarium burgessii species complex.</title>
        <authorList>
            <person name="Laraba I."/>
            <person name="Keddad A."/>
            <person name="Boureghda H."/>
            <person name="Abdallah N."/>
            <person name="Vaughan M.M."/>
            <person name="Proctor R.H."/>
            <person name="Busman M."/>
            <person name="O'Donnell K."/>
        </authorList>
    </citation>
    <scope>NUCLEOTIDE SEQUENCE</scope>
    <source>
        <strain evidence="2">NRRL 25174</strain>
    </source>
</reference>
<dbReference type="PANTHER" id="PTHR48229:SF1">
    <property type="entry name" value="ALPHA METHYLACYL-COA RACEMASE-RELATED"/>
    <property type="match status" value="1"/>
</dbReference>
<keyword evidence="3" id="KW-1185">Reference proteome</keyword>
<comment type="caution">
    <text evidence="2">The sequence shown here is derived from an EMBL/GenBank/DDBJ whole genome shotgun (WGS) entry which is preliminary data.</text>
</comment>
<dbReference type="Proteomes" id="UP000730481">
    <property type="component" value="Unassembled WGS sequence"/>
</dbReference>
<evidence type="ECO:0000313" key="3">
    <source>
        <dbReference type="Proteomes" id="UP000730481"/>
    </source>
</evidence>
<name>A0A9P5DPN5_9HYPO</name>
<evidence type="ECO:0000313" key="2">
    <source>
        <dbReference type="EMBL" id="KAF4333266.1"/>
    </source>
</evidence>
<gene>
    <name evidence="2" type="ORF">FBEOM_12921</name>
</gene>